<dbReference type="GeneID" id="89932557"/>
<dbReference type="InterPro" id="IPR042087">
    <property type="entry name" value="DNA_pol_B_thumb"/>
</dbReference>
<evidence type="ECO:0000256" key="3">
    <source>
        <dbReference type="ARBA" id="ARBA00022695"/>
    </source>
</evidence>
<evidence type="ECO:0000256" key="1">
    <source>
        <dbReference type="ARBA" id="ARBA00005755"/>
    </source>
</evidence>
<protein>
    <recommendedName>
        <fullName evidence="7">DNA polymerase</fullName>
        <ecNumber evidence="7">2.7.7.7</ecNumber>
    </recommendedName>
</protein>
<dbReference type="InterPro" id="IPR006172">
    <property type="entry name" value="DNA-dir_DNA_pol_B"/>
</dbReference>
<dbReference type="EMBL" id="JAVRRT010000039">
    <property type="protein sequence ID" value="KAK5162688.1"/>
    <property type="molecule type" value="Genomic_DNA"/>
</dbReference>
<keyword evidence="10" id="KW-1185">Reference proteome</keyword>
<dbReference type="PROSITE" id="PS00116">
    <property type="entry name" value="DNA_POLYMERASE_B"/>
    <property type="match status" value="1"/>
</dbReference>
<dbReference type="InterPro" id="IPR012337">
    <property type="entry name" value="RNaseH-like_sf"/>
</dbReference>
<dbReference type="GO" id="GO:0003677">
    <property type="term" value="F:DNA binding"/>
    <property type="evidence" value="ECO:0007669"/>
    <property type="project" value="UniProtKB-KW"/>
</dbReference>
<dbReference type="GO" id="GO:0003887">
    <property type="term" value="F:DNA-directed DNA polymerase activity"/>
    <property type="evidence" value="ECO:0007669"/>
    <property type="project" value="UniProtKB-KW"/>
</dbReference>
<dbReference type="GO" id="GO:0006260">
    <property type="term" value="P:DNA replication"/>
    <property type="evidence" value="ECO:0007669"/>
    <property type="project" value="UniProtKB-KW"/>
</dbReference>
<dbReference type="RefSeq" id="XP_064653358.1">
    <property type="nucleotide sequence ID" value="XM_064808449.1"/>
</dbReference>
<dbReference type="InterPro" id="IPR050240">
    <property type="entry name" value="DNA_pol_type-B"/>
</dbReference>
<dbReference type="InterPro" id="IPR043502">
    <property type="entry name" value="DNA/RNA_pol_sf"/>
</dbReference>
<dbReference type="AlphaFoldDB" id="A0AAV9NWY1"/>
<evidence type="ECO:0000313" key="9">
    <source>
        <dbReference type="EMBL" id="KAK5162688.1"/>
    </source>
</evidence>
<reference evidence="9 10" key="1">
    <citation type="submission" date="2023-08" db="EMBL/GenBank/DDBJ databases">
        <title>Black Yeasts Isolated from many extreme environments.</title>
        <authorList>
            <person name="Coleine C."/>
            <person name="Stajich J.E."/>
            <person name="Selbmann L."/>
        </authorList>
    </citation>
    <scope>NUCLEOTIDE SEQUENCE [LARGE SCALE GENOMIC DNA]</scope>
    <source>
        <strain evidence="9 10">CCFEE 5935</strain>
    </source>
</reference>
<evidence type="ECO:0000256" key="2">
    <source>
        <dbReference type="ARBA" id="ARBA00022679"/>
    </source>
</evidence>
<dbReference type="InterPro" id="IPR036397">
    <property type="entry name" value="RNaseH_sf"/>
</dbReference>
<dbReference type="InterPro" id="IPR006134">
    <property type="entry name" value="DNA-dir_DNA_pol_B_multi_dom"/>
</dbReference>
<comment type="caution">
    <text evidence="9">The sequence shown here is derived from an EMBL/GenBank/DDBJ whole genome shotgun (WGS) entry which is preliminary data.</text>
</comment>
<dbReference type="SUPFAM" id="SSF53098">
    <property type="entry name" value="Ribonuclease H-like"/>
    <property type="match status" value="1"/>
</dbReference>
<comment type="catalytic activity">
    <reaction evidence="6 7">
        <text>DNA(n) + a 2'-deoxyribonucleoside 5'-triphosphate = DNA(n+1) + diphosphate</text>
        <dbReference type="Rhea" id="RHEA:22508"/>
        <dbReference type="Rhea" id="RHEA-COMP:17339"/>
        <dbReference type="Rhea" id="RHEA-COMP:17340"/>
        <dbReference type="ChEBI" id="CHEBI:33019"/>
        <dbReference type="ChEBI" id="CHEBI:61560"/>
        <dbReference type="ChEBI" id="CHEBI:173112"/>
        <dbReference type="EC" id="2.7.7.7"/>
    </reaction>
</comment>
<dbReference type="SUPFAM" id="SSF56672">
    <property type="entry name" value="DNA/RNA polymerases"/>
    <property type="match status" value="1"/>
</dbReference>
<dbReference type="PANTHER" id="PTHR10322">
    <property type="entry name" value="DNA POLYMERASE CATALYTIC SUBUNIT"/>
    <property type="match status" value="1"/>
</dbReference>
<name>A0AAV9NWY1_9PEZI</name>
<keyword evidence="2 7" id="KW-0808">Transferase</keyword>
<gene>
    <name evidence="9" type="ORF">LTR77_011241</name>
</gene>
<organism evidence="9 10">
    <name type="scientific">Saxophila tyrrhenica</name>
    <dbReference type="NCBI Taxonomy" id="1690608"/>
    <lineage>
        <taxon>Eukaryota</taxon>
        <taxon>Fungi</taxon>
        <taxon>Dikarya</taxon>
        <taxon>Ascomycota</taxon>
        <taxon>Pezizomycotina</taxon>
        <taxon>Dothideomycetes</taxon>
        <taxon>Dothideomycetidae</taxon>
        <taxon>Mycosphaerellales</taxon>
        <taxon>Extremaceae</taxon>
        <taxon>Saxophila</taxon>
    </lineage>
</organism>
<dbReference type="Gene3D" id="3.90.1600.10">
    <property type="entry name" value="Palm domain of DNA polymerase"/>
    <property type="match status" value="1"/>
</dbReference>
<evidence type="ECO:0000259" key="8">
    <source>
        <dbReference type="Pfam" id="PF00136"/>
    </source>
</evidence>
<evidence type="ECO:0000256" key="6">
    <source>
        <dbReference type="ARBA" id="ARBA00049244"/>
    </source>
</evidence>
<dbReference type="EC" id="2.7.7.7" evidence="7"/>
<dbReference type="Gene3D" id="1.10.287.690">
    <property type="entry name" value="Helix hairpin bin"/>
    <property type="match status" value="1"/>
</dbReference>
<keyword evidence="7" id="KW-0235">DNA replication</keyword>
<dbReference type="Gene3D" id="3.30.420.10">
    <property type="entry name" value="Ribonuclease H-like superfamily/Ribonuclease H"/>
    <property type="match status" value="1"/>
</dbReference>
<dbReference type="Proteomes" id="UP001337655">
    <property type="component" value="Unassembled WGS sequence"/>
</dbReference>
<comment type="similarity">
    <text evidence="1 7">Belongs to the DNA polymerase type-B family.</text>
</comment>
<evidence type="ECO:0000256" key="7">
    <source>
        <dbReference type="RuleBase" id="RU000442"/>
    </source>
</evidence>
<evidence type="ECO:0000313" key="10">
    <source>
        <dbReference type="Proteomes" id="UP001337655"/>
    </source>
</evidence>
<accession>A0AAV9NWY1</accession>
<dbReference type="PANTHER" id="PTHR10322:SF23">
    <property type="entry name" value="DNA POLYMERASE DELTA CATALYTIC SUBUNIT"/>
    <property type="match status" value="1"/>
</dbReference>
<proteinExistence type="inferred from homology"/>
<keyword evidence="4 7" id="KW-0239">DNA-directed DNA polymerase</keyword>
<dbReference type="InterPro" id="IPR023211">
    <property type="entry name" value="DNA_pol_palm_dom_sf"/>
</dbReference>
<evidence type="ECO:0000256" key="5">
    <source>
        <dbReference type="ARBA" id="ARBA00023125"/>
    </source>
</evidence>
<dbReference type="PRINTS" id="PR00106">
    <property type="entry name" value="DNAPOLB"/>
</dbReference>
<dbReference type="InterPro" id="IPR017964">
    <property type="entry name" value="DNA-dir_DNA_pol_B_CS"/>
</dbReference>
<dbReference type="GO" id="GO:0000166">
    <property type="term" value="F:nucleotide binding"/>
    <property type="evidence" value="ECO:0007669"/>
    <property type="project" value="InterPro"/>
</dbReference>
<dbReference type="Pfam" id="PF00136">
    <property type="entry name" value="DNA_pol_B"/>
    <property type="match status" value="1"/>
</dbReference>
<feature type="domain" description="DNA-directed DNA polymerase family B multifunctional" evidence="8">
    <location>
        <begin position="401"/>
        <end position="737"/>
    </location>
</feature>
<evidence type="ECO:0000256" key="4">
    <source>
        <dbReference type="ARBA" id="ARBA00022932"/>
    </source>
</evidence>
<keyword evidence="5 7" id="KW-0238">DNA-binding</keyword>
<sequence>MEVSVLDLFPNGGLKTNAYPFSDLNVHVAKGKVTTSVVDQLMDAGWTIMATWIEDEARSTVLDDYITDVSIRFGMDDERIILVADLPLAMAMDVVANIDADIPGDNPMIITGMKNSISKLRAASISGYGPYATRGVGLKKPANVPKLSIIGLDIEVSTIVRGDGMPLPHDPLISISISNGGWYDKEFVDKCYLIYTFGFHTETEWENGRHPTIVKVDTDEDAVRTAYEILDMLSPDFVSIHNGFNFDLRSIGCKAATEPTIEHTIEERRLGNVGVGVFWSLTNGSMIIDTMYTADKVSRSDWDSFALDKMCRRFDLPPKLDSGTMRITISDEADLTKILVYNARDSDMHAWLAKNGKMCERIALLAGTSRSTLWDSVANNTGVMTFCLMQSVALSNGEMLDLGRNTMNLEDQKFEGGYVVAPRPGCYKGVIMIDGNSLYGSLMSKLQIFIDRCASAKNPTALQAKVDPALPESAHTMVVGDVVWNEHVIVMRTKRSYIAVVQGGPTMLSEIIENLISLRASAKKNRDDVTAWAFKVLLVSIYGAMGSKHGILASETCAEATTCAARYFLRNMIGVTEGEGNKVIYGDTDSIFAWVKGVTESDCMDEAERLKKAIDTSMVGTPFEQIGADIKGNYKMILITARKKYTVVDWKDEMETKGMTPVKKDTLPIARYAASKVLSMVMSDNDYSKTRTTVTLFLGKLFTALQNDDLPAHTQVTETKINCQPHYKYRATNGERVSVLVDTGLNSVEVHKGWVMERITGAVKTILEAADMGTVRGLMFSYNAIVKQKAVKSRNKTPAADSV</sequence>
<dbReference type="Gene3D" id="1.10.132.60">
    <property type="entry name" value="DNA polymerase family B, C-terminal domain"/>
    <property type="match status" value="1"/>
</dbReference>
<dbReference type="SMART" id="SM00486">
    <property type="entry name" value="POLBc"/>
    <property type="match status" value="1"/>
</dbReference>
<keyword evidence="3 7" id="KW-0548">Nucleotidyltransferase</keyword>